<evidence type="ECO:0000256" key="11">
    <source>
        <dbReference type="ARBA" id="ARBA00023098"/>
    </source>
</evidence>
<comment type="similarity">
    <text evidence="4 14">Belongs to the diacylglycerol acyltransferase family.</text>
</comment>
<sequence>MPGSPLQRAAAAAAGALAVAQLPPLAARPLWARALLCALAAYLPSYLDGAECRGAPLRSGAYSLWFRALARRLLRRAFDIRDAVLEDAAALSRCKQCILAVHPHGVLSLDHLLTVAGYDAGLEAALPQARRCALSASVLFRLPLLREHLLLTGCVDASRKSADRCLEKGLSLSVVPGGEREQLLATRGPVERLVLRRRQGFVKLALRHGVPIVPAYCFGEAQLYDQSRWCMGLRSWVQRTFGVALVMPYGHRGLPGVPHRTPVCTVVGAPLDMPRIEGTPTQAQVDEHHARYVAEVERIFAQHKAAAGYPDVQLQLL</sequence>
<keyword evidence="5" id="KW-0444">Lipid biosynthesis</keyword>
<keyword evidence="16" id="KW-1185">Reference proteome</keyword>
<evidence type="ECO:0000256" key="10">
    <source>
        <dbReference type="ARBA" id="ARBA00022989"/>
    </source>
</evidence>
<dbReference type="EMBL" id="CAUYUJ010015323">
    <property type="protein sequence ID" value="CAK0852578.1"/>
    <property type="molecule type" value="Genomic_DNA"/>
</dbReference>
<dbReference type="InterPro" id="IPR007130">
    <property type="entry name" value="DAGAT"/>
</dbReference>
<evidence type="ECO:0000313" key="16">
    <source>
        <dbReference type="Proteomes" id="UP001189429"/>
    </source>
</evidence>
<dbReference type="CDD" id="cd07987">
    <property type="entry name" value="LPLAT_MGAT-like"/>
    <property type="match status" value="1"/>
</dbReference>
<dbReference type="Pfam" id="PF03982">
    <property type="entry name" value="DAGAT"/>
    <property type="match status" value="1"/>
</dbReference>
<comment type="pathway">
    <text evidence="3">Lipid metabolism.</text>
</comment>
<keyword evidence="13" id="KW-0012">Acyltransferase</keyword>
<evidence type="ECO:0000256" key="6">
    <source>
        <dbReference type="ARBA" id="ARBA00022679"/>
    </source>
</evidence>
<name>A0ABN9U1B9_9DINO</name>
<dbReference type="PANTHER" id="PTHR12317">
    <property type="entry name" value="DIACYLGLYCEROL O-ACYLTRANSFERASE"/>
    <property type="match status" value="1"/>
</dbReference>
<dbReference type="SUPFAM" id="SSF69593">
    <property type="entry name" value="Glycerol-3-phosphate (1)-acyltransferase"/>
    <property type="match status" value="1"/>
</dbReference>
<gene>
    <name evidence="15" type="ORF">PCOR1329_LOCUS44310</name>
</gene>
<evidence type="ECO:0000256" key="9">
    <source>
        <dbReference type="ARBA" id="ARBA00022824"/>
    </source>
</evidence>
<protein>
    <recommendedName>
        <fullName evidence="14">Acyltransferase</fullName>
        <ecNumber evidence="14">2.3.1.-</ecNumber>
    </recommendedName>
</protein>
<proteinExistence type="inferred from homology"/>
<evidence type="ECO:0000256" key="14">
    <source>
        <dbReference type="RuleBase" id="RU367023"/>
    </source>
</evidence>
<comment type="caution">
    <text evidence="15">The sequence shown here is derived from an EMBL/GenBank/DDBJ whole genome shotgun (WGS) entry which is preliminary data.</text>
</comment>
<reference evidence="15" key="1">
    <citation type="submission" date="2023-10" db="EMBL/GenBank/DDBJ databases">
        <authorList>
            <person name="Chen Y."/>
            <person name="Shah S."/>
            <person name="Dougan E. K."/>
            <person name="Thang M."/>
            <person name="Chan C."/>
        </authorList>
    </citation>
    <scope>NUCLEOTIDE SEQUENCE [LARGE SCALE GENOMIC DNA]</scope>
</reference>
<keyword evidence="11" id="KW-0443">Lipid metabolism</keyword>
<evidence type="ECO:0000256" key="12">
    <source>
        <dbReference type="ARBA" id="ARBA00023136"/>
    </source>
</evidence>
<dbReference type="PANTHER" id="PTHR12317:SF0">
    <property type="entry name" value="ACYLTRANSFERASE"/>
    <property type="match status" value="1"/>
</dbReference>
<evidence type="ECO:0000256" key="4">
    <source>
        <dbReference type="ARBA" id="ARBA00005420"/>
    </source>
</evidence>
<dbReference type="Proteomes" id="UP001189429">
    <property type="component" value="Unassembled WGS sequence"/>
</dbReference>
<evidence type="ECO:0000256" key="1">
    <source>
        <dbReference type="ARBA" id="ARBA00004477"/>
    </source>
</evidence>
<evidence type="ECO:0000256" key="3">
    <source>
        <dbReference type="ARBA" id="ARBA00005189"/>
    </source>
</evidence>
<keyword evidence="8" id="KW-0319">Glycerol metabolism</keyword>
<evidence type="ECO:0000256" key="5">
    <source>
        <dbReference type="ARBA" id="ARBA00022516"/>
    </source>
</evidence>
<evidence type="ECO:0000256" key="7">
    <source>
        <dbReference type="ARBA" id="ARBA00022692"/>
    </source>
</evidence>
<evidence type="ECO:0000313" key="15">
    <source>
        <dbReference type="EMBL" id="CAK0852578.1"/>
    </source>
</evidence>
<keyword evidence="12" id="KW-0472">Membrane</keyword>
<organism evidence="15 16">
    <name type="scientific">Prorocentrum cordatum</name>
    <dbReference type="NCBI Taxonomy" id="2364126"/>
    <lineage>
        <taxon>Eukaryota</taxon>
        <taxon>Sar</taxon>
        <taxon>Alveolata</taxon>
        <taxon>Dinophyceae</taxon>
        <taxon>Prorocentrales</taxon>
        <taxon>Prorocentraceae</taxon>
        <taxon>Prorocentrum</taxon>
    </lineage>
</organism>
<keyword evidence="9 14" id="KW-0256">Endoplasmic reticulum</keyword>
<comment type="pathway">
    <text evidence="2">Glycerolipid metabolism; triacylglycerol biosynthesis.</text>
</comment>
<dbReference type="EC" id="2.3.1.-" evidence="14"/>
<evidence type="ECO:0000256" key="2">
    <source>
        <dbReference type="ARBA" id="ARBA00004771"/>
    </source>
</evidence>
<keyword evidence="7" id="KW-0812">Transmembrane</keyword>
<keyword evidence="10" id="KW-1133">Transmembrane helix</keyword>
<evidence type="ECO:0000256" key="13">
    <source>
        <dbReference type="ARBA" id="ARBA00023315"/>
    </source>
</evidence>
<comment type="subcellular location">
    <subcellularLocation>
        <location evidence="1 14">Endoplasmic reticulum membrane</location>
        <topology evidence="1 14">Multi-pass membrane protein</topology>
    </subcellularLocation>
</comment>
<keyword evidence="6 14" id="KW-0808">Transferase</keyword>
<evidence type="ECO:0000256" key="8">
    <source>
        <dbReference type="ARBA" id="ARBA00022798"/>
    </source>
</evidence>
<accession>A0ABN9U1B9</accession>